<feature type="coiled-coil region" evidence="1">
    <location>
        <begin position="582"/>
        <end position="616"/>
    </location>
</feature>
<gene>
    <name evidence="2" type="ORF">DJ021_14160</name>
</gene>
<reference evidence="3" key="1">
    <citation type="submission" date="2018-05" db="EMBL/GenBank/DDBJ databases">
        <authorList>
            <person name="Li X."/>
        </authorList>
    </citation>
    <scope>NUCLEOTIDE SEQUENCE [LARGE SCALE GENOMIC DNA]</scope>
    <source>
        <strain evidence="3">HKS-05</strain>
    </source>
</reference>
<dbReference type="InterPro" id="IPR032427">
    <property type="entry name" value="P22_portal"/>
</dbReference>
<accession>A0A328B139</accession>
<dbReference type="OrthoDB" id="1632915at2"/>
<evidence type="ECO:0000313" key="2">
    <source>
        <dbReference type="EMBL" id="RAK60873.1"/>
    </source>
</evidence>
<evidence type="ECO:0000313" key="3">
    <source>
        <dbReference type="Proteomes" id="UP000249842"/>
    </source>
</evidence>
<keyword evidence="3" id="KW-1185">Reference proteome</keyword>
<sequence>MSDDDILKEAREAFELAADAEAENRREALDDLRFARLGEQWPEQIRRERDLDGRPCLTINRLPAFIRQVVNDARQNKPSIVTHPVDDAADPQTAEVFNGLIRHIEQSSDAEVAYDTALDFAVTGGFGYFRINTRYASDDGFDQDLVVERVANPFSIYGDPDSTAADSSDWNTAFVVDSLPKAAFEARWKGADAVDWTADSYAGLTAPWLDGERVMVAEHWRREAVTRTIVALSDGQVVEAAVYEAQKAMFDALGVSVVGRPRTVASHKVTQRIMTGAEVLETVDWAGKFIPIVPVYGEELHVDGRRRLRSLVRDAKDPQRMFNYWRTTSTELVALAPKTPFIGRKGAFETDSAKWATANTQSHAYIEYDGPEPPMRQQFAGAPAGALQEALNASDDMKAIMGLYDASLGARSNETSGRAIMARQREGDVSTFHYIDNLSRAIRHAGRIMLDLIPKVYATPRVIRVLRQDGQAQAVPVNQPAGQGQAQPQIQGGAGGQLKAIEKIYDLTVGKYDLTVQSGPSFTSRREEAANQMIELIRAYPAAAPVIGDLLAKNLDWPGADEVAKRLQAMLPPQARGASPEVQAAQAQLARLGQALAAAKAQVAALQQDRAHEARKLEIEAFEAETNRLRVAGGHAHAPRP</sequence>
<protein>
    <recommendedName>
        <fullName evidence="4">Portal protein</fullName>
    </recommendedName>
</protein>
<evidence type="ECO:0000256" key="1">
    <source>
        <dbReference type="SAM" id="Coils"/>
    </source>
</evidence>
<dbReference type="Pfam" id="PF16510">
    <property type="entry name" value="P22_portal"/>
    <property type="match status" value="1"/>
</dbReference>
<keyword evidence="1" id="KW-0175">Coiled coil</keyword>
<comment type="caution">
    <text evidence="2">The sequence shown here is derived from an EMBL/GenBank/DDBJ whole genome shotgun (WGS) entry which is preliminary data.</text>
</comment>
<dbReference type="RefSeq" id="WP_111458165.1">
    <property type="nucleotide sequence ID" value="NZ_QFYP01000001.1"/>
</dbReference>
<dbReference type="EMBL" id="QFYP01000001">
    <property type="protein sequence ID" value="RAK60873.1"/>
    <property type="molecule type" value="Genomic_DNA"/>
</dbReference>
<name>A0A328B139_9CAUL</name>
<proteinExistence type="predicted"/>
<dbReference type="Proteomes" id="UP000249842">
    <property type="component" value="Unassembled WGS sequence"/>
</dbReference>
<organism evidence="2 3">
    <name type="scientific">Phenylobacterium hankyongense</name>
    <dbReference type="NCBI Taxonomy" id="1813876"/>
    <lineage>
        <taxon>Bacteria</taxon>
        <taxon>Pseudomonadati</taxon>
        <taxon>Pseudomonadota</taxon>
        <taxon>Alphaproteobacteria</taxon>
        <taxon>Caulobacterales</taxon>
        <taxon>Caulobacteraceae</taxon>
        <taxon>Phenylobacterium</taxon>
    </lineage>
</organism>
<dbReference type="AlphaFoldDB" id="A0A328B139"/>
<evidence type="ECO:0008006" key="4">
    <source>
        <dbReference type="Google" id="ProtNLM"/>
    </source>
</evidence>